<dbReference type="EMBL" id="BX571876">
    <property type="protein sequence ID" value="CAE14678.1"/>
    <property type="molecule type" value="Genomic_DNA"/>
</dbReference>
<evidence type="ECO:0000313" key="1">
    <source>
        <dbReference type="EMBL" id="CAE14678.1"/>
    </source>
</evidence>
<dbReference type="Proteomes" id="UP000509470">
    <property type="component" value="Segment"/>
</dbReference>
<proteinExistence type="predicted"/>
<keyword evidence="2" id="KW-1185">Reference proteome</keyword>
<name>Q6NE31_9CAUD</name>
<reference evidence="2" key="1">
    <citation type="journal article" date="2000" name="J. Bacteriol.">
        <title>The LE1 bacteriophage replicates as a plasmid within Leptospira biflexa: construction of an L. biflexa-Escherichia coli shuttle vector.</title>
        <authorList>
            <person name="Saint Girons I."/>
            <person name="Bourhy P."/>
            <person name="Ottone C."/>
            <person name="Picardeau M."/>
            <person name="Yelton D."/>
            <person name="Hendrix R.W."/>
            <person name="Glaser P."/>
            <person name="Charon N."/>
        </authorList>
    </citation>
    <scope>NUCLEOTIDE SEQUENCE [LARGE SCALE GENOMIC DNA]</scope>
</reference>
<accession>Q6NE31</accession>
<gene>
    <name evidence="1" type="ORF">LE1-0012</name>
</gene>
<sequence>MRSKAGREFQLIVGDRLKWIEYVVLGPDSPTMYASKLYFKKGVLNWGKNLFARLFPTISSKTFPIKMRPTVISIGKDTVHEDLPDPQNLEFDEWLFDYLETDWNPTYKAIGESGTLLGYLSGYLTGELKLPMETVTEMGIQDYDKALKHKLGFGIEEIFEKEKIVSKKEVTRLATEYAKKHGAEWLAIYKRDDQGEIIYGEDGQPIRGGKPYEYLTQMWRDMIVTAIQEGKTLEQMQSDFAYPDLMDLVDKGTISPETYLELLNGKESELLQLRLNRNFRRFAWTEASMAFNAGRIRAMSEMGINYGIFRKGQRVM</sequence>
<organism evidence="1 2">
    <name type="scientific">Leptospira phage LE1</name>
    <dbReference type="NCBI Taxonomy" id="137511"/>
    <lineage>
        <taxon>Viruses</taxon>
        <taxon>Duplodnaviria</taxon>
        <taxon>Heunggongvirae</taxon>
        <taxon>Uroviricota</taxon>
        <taxon>Caudoviricetes</taxon>
        <taxon>Saintgironsvirus</taxon>
        <taxon>Saintgironsvirus LE1</taxon>
    </lineage>
</organism>
<protein>
    <submittedName>
        <fullName evidence="1">Uncharacterized protein</fullName>
    </submittedName>
</protein>
<evidence type="ECO:0000313" key="2">
    <source>
        <dbReference type="Proteomes" id="UP000509470"/>
    </source>
</evidence>